<keyword evidence="7" id="KW-0325">Glycoprotein</keyword>
<evidence type="ECO:0000256" key="4">
    <source>
        <dbReference type="ARBA" id="ARBA00022753"/>
    </source>
</evidence>
<proteinExistence type="inferred from homology"/>
<protein>
    <recommendedName>
        <fullName evidence="10">Lysosome-associated membrane glycoprotein 2-like luminal domain-containing protein</fullName>
    </recommendedName>
</protein>
<evidence type="ECO:0000256" key="3">
    <source>
        <dbReference type="ARBA" id="ARBA00022729"/>
    </source>
</evidence>
<evidence type="ECO:0000256" key="5">
    <source>
        <dbReference type="ARBA" id="ARBA00022989"/>
    </source>
</evidence>
<reference evidence="11 12" key="1">
    <citation type="submission" date="2019-08" db="EMBL/GenBank/DDBJ databases">
        <title>The genome of the soybean aphid Biotype 1, its phylome, world population structure and adaptation to the North American continent.</title>
        <authorList>
            <person name="Giordano R."/>
            <person name="Donthu R.K."/>
            <person name="Hernandez A.G."/>
            <person name="Wright C.L."/>
            <person name="Zimin A.V."/>
        </authorList>
    </citation>
    <scope>NUCLEOTIDE SEQUENCE [LARGE SCALE GENOMIC DNA]</scope>
    <source>
        <tissue evidence="11">Whole aphids</tissue>
    </source>
</reference>
<evidence type="ECO:0000256" key="7">
    <source>
        <dbReference type="ARBA" id="ARBA00023180"/>
    </source>
</evidence>
<dbReference type="InterPro" id="IPR048528">
    <property type="entry name" value="Lamp2-like_luminal"/>
</dbReference>
<dbReference type="GO" id="GO:0031902">
    <property type="term" value="C:late endosome membrane"/>
    <property type="evidence" value="ECO:0007669"/>
    <property type="project" value="TreeGrafter"/>
</dbReference>
<dbReference type="GO" id="GO:0005765">
    <property type="term" value="C:lysosomal membrane"/>
    <property type="evidence" value="ECO:0007669"/>
    <property type="project" value="TreeGrafter"/>
</dbReference>
<evidence type="ECO:0000256" key="9">
    <source>
        <dbReference type="SAM" id="Phobius"/>
    </source>
</evidence>
<dbReference type="EMBL" id="VYZN01000032">
    <property type="protein sequence ID" value="KAE9533656.1"/>
    <property type="molecule type" value="Genomic_DNA"/>
</dbReference>
<keyword evidence="2 8" id="KW-0812">Transmembrane</keyword>
<evidence type="ECO:0000313" key="11">
    <source>
        <dbReference type="EMBL" id="KAE9533656.1"/>
    </source>
</evidence>
<dbReference type="GO" id="GO:0005886">
    <property type="term" value="C:plasma membrane"/>
    <property type="evidence" value="ECO:0007669"/>
    <property type="project" value="TreeGrafter"/>
</dbReference>
<keyword evidence="5 9" id="KW-1133">Transmembrane helix</keyword>
<comment type="caution">
    <text evidence="11">The sequence shown here is derived from an EMBL/GenBank/DDBJ whole genome shotgun (WGS) entry which is preliminary data.</text>
</comment>
<organism evidence="11 12">
    <name type="scientific">Aphis glycines</name>
    <name type="common">Soybean aphid</name>
    <dbReference type="NCBI Taxonomy" id="307491"/>
    <lineage>
        <taxon>Eukaryota</taxon>
        <taxon>Metazoa</taxon>
        <taxon>Ecdysozoa</taxon>
        <taxon>Arthropoda</taxon>
        <taxon>Hexapoda</taxon>
        <taxon>Insecta</taxon>
        <taxon>Pterygota</taxon>
        <taxon>Neoptera</taxon>
        <taxon>Paraneoptera</taxon>
        <taxon>Hemiptera</taxon>
        <taxon>Sternorrhyncha</taxon>
        <taxon>Aphidomorpha</taxon>
        <taxon>Aphidoidea</taxon>
        <taxon>Aphididae</taxon>
        <taxon>Aphidini</taxon>
        <taxon>Aphis</taxon>
        <taxon>Aphis</taxon>
    </lineage>
</organism>
<accession>A0A6G0TJD1</accession>
<keyword evidence="4" id="KW-0967">Endosome</keyword>
<evidence type="ECO:0000256" key="2">
    <source>
        <dbReference type="ARBA" id="ARBA00022692"/>
    </source>
</evidence>
<dbReference type="GO" id="GO:0072594">
    <property type="term" value="P:establishment of protein localization to organelle"/>
    <property type="evidence" value="ECO:0007669"/>
    <property type="project" value="TreeGrafter"/>
</dbReference>
<evidence type="ECO:0000313" key="12">
    <source>
        <dbReference type="Proteomes" id="UP000475862"/>
    </source>
</evidence>
<feature type="transmembrane region" description="Helical" evidence="9">
    <location>
        <begin position="287"/>
        <end position="307"/>
    </location>
</feature>
<comment type="similarity">
    <text evidence="8">Belongs to the LAMP family.</text>
</comment>
<comment type="caution">
    <text evidence="8">Lacks conserved residue(s) required for the propagation of feature annotation.</text>
</comment>
<dbReference type="PANTHER" id="PTHR11506:SF40">
    <property type="entry name" value="LYSOSOME-ASSOCIATED MEMBRANE GLYCOPROTEIN 5"/>
    <property type="match status" value="1"/>
</dbReference>
<evidence type="ECO:0000256" key="1">
    <source>
        <dbReference type="ARBA" id="ARBA00004530"/>
    </source>
</evidence>
<feature type="transmembrane region" description="Helical" evidence="9">
    <location>
        <begin position="12"/>
        <end position="34"/>
    </location>
</feature>
<feature type="domain" description="Lysosome-associated membrane glycoprotein 2-like luminal" evidence="10">
    <location>
        <begin position="105"/>
        <end position="240"/>
    </location>
</feature>
<keyword evidence="3" id="KW-0732">Signal</keyword>
<evidence type="ECO:0000256" key="8">
    <source>
        <dbReference type="PROSITE-ProRule" id="PRU00740"/>
    </source>
</evidence>
<comment type="subcellular location">
    <subcellularLocation>
        <location evidence="1">Endosome membrane</location>
        <topology evidence="1">Single-pass type I membrane protein</topology>
    </subcellularLocation>
    <subcellularLocation>
        <location evidence="8">Membrane</location>
        <topology evidence="8">Single-pass type I membrane protein</topology>
    </subcellularLocation>
</comment>
<dbReference type="PROSITE" id="PS51407">
    <property type="entry name" value="LAMP_3"/>
    <property type="match status" value="1"/>
</dbReference>
<dbReference type="Proteomes" id="UP000475862">
    <property type="component" value="Unassembled WGS sequence"/>
</dbReference>
<dbReference type="OrthoDB" id="6248302at2759"/>
<dbReference type="Gene3D" id="2.40.160.110">
    <property type="match status" value="1"/>
</dbReference>
<keyword evidence="12" id="KW-1185">Reference proteome</keyword>
<sequence length="321" mass="36174">MSVARQSTTFRCILFTAAIIVIFNHILVAPMNALQINEQNNSRRYPINTFQKVKRLSDESSLDPVSNADDETQRSVRKSAVLYNKAETTTTTQSNIVASLFRLNEEEGNTCILLRVDAVIEVKFKTKLGSEDLQQTDLYVPDDAEVTGDCSNEDDATLILKWKNFVFTWYFTKTLGGERWFVKALELEINTADKHFDHIKTKDKIVRLSTVSSYGTLLFMTPVGQSYSCQKEISVVLSDQNVPTMKGYVLLRAFTVQPFIFKNNEFGPAYQCSSIGAGAMRNETVPFIFGITLAAVAVLTVGGYAVFRHFKIKKVQYDTME</sequence>
<keyword evidence="6 8" id="KW-0472">Membrane</keyword>
<dbReference type="Pfam" id="PF01299">
    <property type="entry name" value="Lamp2-like_luminal"/>
    <property type="match status" value="1"/>
</dbReference>
<name>A0A6G0TJD1_APHGL</name>
<dbReference type="InterPro" id="IPR002000">
    <property type="entry name" value="Lysosome-assoc_membr_glycop"/>
</dbReference>
<dbReference type="PANTHER" id="PTHR11506">
    <property type="entry name" value="LYSOSOME-ASSOCIATED MEMBRANE GLYCOPROTEIN"/>
    <property type="match status" value="1"/>
</dbReference>
<gene>
    <name evidence="11" type="ORF">AGLY_009005</name>
</gene>
<evidence type="ECO:0000256" key="6">
    <source>
        <dbReference type="ARBA" id="ARBA00023136"/>
    </source>
</evidence>
<evidence type="ECO:0000259" key="10">
    <source>
        <dbReference type="Pfam" id="PF01299"/>
    </source>
</evidence>
<dbReference type="AlphaFoldDB" id="A0A6G0TJD1"/>